<evidence type="ECO:0000256" key="5">
    <source>
        <dbReference type="PROSITE-ProRule" id="PRU01251"/>
    </source>
</evidence>
<protein>
    <recommendedName>
        <fullName evidence="7">Clp R domain-containing protein</fullName>
    </recommendedName>
</protein>
<dbReference type="GO" id="GO:0016887">
    <property type="term" value="F:ATP hydrolysis activity"/>
    <property type="evidence" value="ECO:0007669"/>
    <property type="project" value="InterPro"/>
</dbReference>
<keyword evidence="9" id="KW-1185">Reference proteome</keyword>
<dbReference type="Pfam" id="PF07724">
    <property type="entry name" value="AAA_2"/>
    <property type="match status" value="1"/>
</dbReference>
<gene>
    <name evidence="8" type="ORF">QN277_015757</name>
</gene>
<keyword evidence="4" id="KW-0804">Transcription</keyword>
<dbReference type="AlphaFoldDB" id="A0AAE1MRH8"/>
<dbReference type="PROSITE" id="PS51903">
    <property type="entry name" value="CLP_R"/>
    <property type="match status" value="1"/>
</dbReference>
<dbReference type="Gene3D" id="1.10.1780.10">
    <property type="entry name" value="Clp, N-terminal domain"/>
    <property type="match status" value="1"/>
</dbReference>
<dbReference type="Proteomes" id="UP001293593">
    <property type="component" value="Unassembled WGS sequence"/>
</dbReference>
<accession>A0AAE1MRH8</accession>
<proteinExistence type="inferred from homology"/>
<evidence type="ECO:0000256" key="2">
    <source>
        <dbReference type="ARBA" id="ARBA00022737"/>
    </source>
</evidence>
<comment type="similarity">
    <text evidence="1">Belongs to the ClpA/ClpB family.</text>
</comment>
<dbReference type="PANTHER" id="PTHR43572:SF49">
    <property type="entry name" value="PROTEIN SMAX1-LIKE 8"/>
    <property type="match status" value="1"/>
</dbReference>
<evidence type="ECO:0000256" key="6">
    <source>
        <dbReference type="SAM" id="MobiDB-lite"/>
    </source>
</evidence>
<dbReference type="EMBL" id="JAWXYG010000003">
    <property type="protein sequence ID" value="KAK4277822.1"/>
    <property type="molecule type" value="Genomic_DNA"/>
</dbReference>
<keyword evidence="2 5" id="KW-0677">Repeat</keyword>
<dbReference type="InterPro" id="IPR027417">
    <property type="entry name" value="P-loop_NTPase"/>
</dbReference>
<name>A0AAE1MRH8_9FABA</name>
<feature type="compositionally biased region" description="Polar residues" evidence="6">
    <location>
        <begin position="632"/>
        <end position="645"/>
    </location>
</feature>
<reference evidence="8" key="1">
    <citation type="submission" date="2023-10" db="EMBL/GenBank/DDBJ databases">
        <title>Chromosome-level genome of the transformable northern wattle, Acacia crassicarpa.</title>
        <authorList>
            <person name="Massaro I."/>
            <person name="Sinha N.R."/>
            <person name="Poethig S."/>
            <person name="Leichty A.R."/>
        </authorList>
    </citation>
    <scope>NUCLEOTIDE SEQUENCE</scope>
    <source>
        <strain evidence="8">Acra3RX</strain>
        <tissue evidence="8">Leaf</tissue>
    </source>
</reference>
<dbReference type="PANTHER" id="PTHR43572">
    <property type="entry name" value="CHAPERONE PROTEIN CLPD, CHLOROPLASTIC"/>
    <property type="match status" value="1"/>
</dbReference>
<sequence length="1088" mass="119676">MPTPVGVAKHCLTQDAARALEEAVSVARRRGHPQTTSLHAVSALLSLPSSTLRDACARARNCAYSPRLQFKALELCLSVSLDRVPSTQVADDPPVSNSLMAAIKRSQASQRRQPDNFNIYNQISPQPTSVSCVKVELQHLILSILDDPVVSRVFGEAGFRNSEIKLAILRPLPQLLRYSRSRVPPIFLCNLTEHPDPGRRSFSFPFPGSFGTCDGGADNYKRIGDVLCRSRGRNPLLLGVCADDALHSFTEDVNKQRDVALPVELSGLRVICIGKDISKFVFENCDNETFSSRLKEIAETIEQGVGPGLVVNFGDLKYLIDENASNEAVNYIVAELAKLLELNYGKFWLMGVAASYESYLTFMARFPSIEKDWDLQILPITSTRPQDESYQRPRYSLMDSFVPFGGLFSSPSDLKGPLQGSYYCVPRCLQCGESCVQEVLPASNERLSALAADPYHSDLPPWLRAAHLGITKGLNDKTKEDNVRLDTSETGPIKKLDKTCQHLHNSQQSSEAIQCQSVMSSRCSDGEKEDVDNHSNKFSDASPGGVHIDLNSSVPLAEETISTPHSSSPVPAGSKEKPEKHISKALEMFRKAENLESGDLRSCNMSNSSMCDGSQLSPSSVTSVTTNQGTGICISRTSNKSQKPTMGSPKEIANPLSPNHNFVNRDVFKHPAQSSSCLSSDHSGQYDLRNPKTIFEALAKKVTGQDEALQSIVKTISYCETSRGKCLGGSQREGIWMNFVGTDRIGKRKIAVSLAEILYGSQESFISVDLNSEEINGHDVKFRGKTIVDVLVGELSKNPLSVVFLDNVDKADMMDQNSLSQAVQTGKIIGSCGREVGVNNAIIVTSFSVQEDNLNCTPKTEFSSYSEERVLRTKGTPIKMKVEHVIGDIRSPSLAVLKCSTEAIPNPILVNKRKLSGDNALNGQHKSSEMAKRAHKISNCFLDLNVPAEENELQFMDDGNPEGVLTAKPNPWLQELYNQVDGTIILKPYNFDALADKVLKIIRRSFHKILGPEYSLQIETEVMEQLLAAAYVSEGDMEVEDWVEQVLSGGFTEIQRRYSLSARSIVKLATCQEQDPGVFLLPPRIIID</sequence>
<dbReference type="InterPro" id="IPR036628">
    <property type="entry name" value="Clp_N_dom_sf"/>
</dbReference>
<dbReference type="Gene3D" id="3.40.50.300">
    <property type="entry name" value="P-loop containing nucleotide triphosphate hydrolases"/>
    <property type="match status" value="1"/>
</dbReference>
<dbReference type="InterPro" id="IPR003959">
    <property type="entry name" value="ATPase_AAA_core"/>
</dbReference>
<evidence type="ECO:0000259" key="7">
    <source>
        <dbReference type="PROSITE" id="PS51903"/>
    </source>
</evidence>
<dbReference type="SUPFAM" id="SSF52540">
    <property type="entry name" value="P-loop containing nucleoside triphosphate hydrolases"/>
    <property type="match status" value="1"/>
</dbReference>
<organism evidence="8 9">
    <name type="scientific">Acacia crassicarpa</name>
    <name type="common">northern wattle</name>
    <dbReference type="NCBI Taxonomy" id="499986"/>
    <lineage>
        <taxon>Eukaryota</taxon>
        <taxon>Viridiplantae</taxon>
        <taxon>Streptophyta</taxon>
        <taxon>Embryophyta</taxon>
        <taxon>Tracheophyta</taxon>
        <taxon>Spermatophyta</taxon>
        <taxon>Magnoliopsida</taxon>
        <taxon>eudicotyledons</taxon>
        <taxon>Gunneridae</taxon>
        <taxon>Pentapetalae</taxon>
        <taxon>rosids</taxon>
        <taxon>fabids</taxon>
        <taxon>Fabales</taxon>
        <taxon>Fabaceae</taxon>
        <taxon>Caesalpinioideae</taxon>
        <taxon>mimosoid clade</taxon>
        <taxon>Acacieae</taxon>
        <taxon>Acacia</taxon>
    </lineage>
</organism>
<dbReference type="Pfam" id="PF02861">
    <property type="entry name" value="Clp_N"/>
    <property type="match status" value="1"/>
</dbReference>
<dbReference type="InterPro" id="IPR051650">
    <property type="entry name" value="SL_signaling_regulator"/>
</dbReference>
<feature type="domain" description="Clp R" evidence="7">
    <location>
        <begin position="7"/>
        <end position="174"/>
    </location>
</feature>
<feature type="compositionally biased region" description="Polar residues" evidence="6">
    <location>
        <begin position="550"/>
        <end position="569"/>
    </location>
</feature>
<evidence type="ECO:0000256" key="4">
    <source>
        <dbReference type="ARBA" id="ARBA00023163"/>
    </source>
</evidence>
<dbReference type="Pfam" id="PF23569">
    <property type="entry name" value="NBD_SMAX1"/>
    <property type="match status" value="1"/>
</dbReference>
<comment type="caution">
    <text evidence="8">The sequence shown here is derived from an EMBL/GenBank/DDBJ whole genome shotgun (WGS) entry which is preliminary data.</text>
</comment>
<dbReference type="InterPro" id="IPR058680">
    <property type="entry name" value="NBD_SMAX1-like"/>
</dbReference>
<evidence type="ECO:0000313" key="9">
    <source>
        <dbReference type="Proteomes" id="UP001293593"/>
    </source>
</evidence>
<feature type="region of interest" description="Disordered" evidence="6">
    <location>
        <begin position="632"/>
        <end position="657"/>
    </location>
</feature>
<dbReference type="Pfam" id="PF26587">
    <property type="entry name" value="AAA_lid_SMAX1"/>
    <property type="match status" value="1"/>
</dbReference>
<evidence type="ECO:0000256" key="1">
    <source>
        <dbReference type="ARBA" id="ARBA00008675"/>
    </source>
</evidence>
<dbReference type="SUPFAM" id="SSF81923">
    <property type="entry name" value="Double Clp-N motif"/>
    <property type="match status" value="1"/>
</dbReference>
<dbReference type="InterPro" id="IPR004176">
    <property type="entry name" value="Clp_R_N"/>
</dbReference>
<dbReference type="GO" id="GO:0005524">
    <property type="term" value="F:ATP binding"/>
    <property type="evidence" value="ECO:0007669"/>
    <property type="project" value="InterPro"/>
</dbReference>
<feature type="region of interest" description="Disordered" evidence="6">
    <location>
        <begin position="524"/>
        <end position="580"/>
    </location>
</feature>
<keyword evidence="3" id="KW-0805">Transcription regulation</keyword>
<dbReference type="InterPro" id="IPR058954">
    <property type="entry name" value="AAA_lid_SMAX1"/>
</dbReference>
<evidence type="ECO:0000256" key="3">
    <source>
        <dbReference type="ARBA" id="ARBA00023015"/>
    </source>
</evidence>
<evidence type="ECO:0000313" key="8">
    <source>
        <dbReference type="EMBL" id="KAK4277822.1"/>
    </source>
</evidence>